<evidence type="ECO:0000313" key="3">
    <source>
        <dbReference type="EMBL" id="AOS65043.1"/>
    </source>
</evidence>
<evidence type="ECO:0000256" key="2">
    <source>
        <dbReference type="SAM" id="Phobius"/>
    </source>
</evidence>
<feature type="transmembrane region" description="Helical" evidence="2">
    <location>
        <begin position="21"/>
        <end position="40"/>
    </location>
</feature>
<feature type="region of interest" description="Disordered" evidence="1">
    <location>
        <begin position="1"/>
        <end position="20"/>
    </location>
</feature>
<dbReference type="Proteomes" id="UP000095210">
    <property type="component" value="Chromosome"/>
</dbReference>
<dbReference type="RefSeq" id="WP_069851485.1">
    <property type="nucleotide sequence ID" value="NZ_CP014859.1"/>
</dbReference>
<dbReference type="AlphaFoldDB" id="A0AAC9HT82"/>
<evidence type="ECO:0000256" key="1">
    <source>
        <dbReference type="SAM" id="MobiDB-lite"/>
    </source>
</evidence>
<keyword evidence="2" id="KW-1133">Transmembrane helix</keyword>
<keyword evidence="4" id="KW-1185">Reference proteome</keyword>
<dbReference type="KEGG" id="ahm:TL08_21280"/>
<protein>
    <submittedName>
        <fullName evidence="3">Uncharacterized protein</fullName>
    </submittedName>
</protein>
<organism evidence="3 4">
    <name type="scientific">Actinoalloteichus hymeniacidonis</name>
    <dbReference type="NCBI Taxonomy" id="340345"/>
    <lineage>
        <taxon>Bacteria</taxon>
        <taxon>Bacillati</taxon>
        <taxon>Actinomycetota</taxon>
        <taxon>Actinomycetes</taxon>
        <taxon>Pseudonocardiales</taxon>
        <taxon>Pseudonocardiaceae</taxon>
        <taxon>Actinoalloteichus</taxon>
    </lineage>
</organism>
<gene>
    <name evidence="3" type="ORF">TL08_21280</name>
</gene>
<name>A0AAC9HT82_9PSEU</name>
<feature type="transmembrane region" description="Helical" evidence="2">
    <location>
        <begin position="46"/>
        <end position="64"/>
    </location>
</feature>
<dbReference type="EMBL" id="CP014859">
    <property type="protein sequence ID" value="AOS65043.1"/>
    <property type="molecule type" value="Genomic_DNA"/>
</dbReference>
<sequence>MPSSADRRARLIPGDGPLSRVPPALAFLVVIALFLLGVWLGGWVGVLLLGTLILLVMGLLLVTWRSLGTGDRTMRLVALLMLVAITTNVAYGALTG</sequence>
<evidence type="ECO:0000313" key="4">
    <source>
        <dbReference type="Proteomes" id="UP000095210"/>
    </source>
</evidence>
<keyword evidence="2" id="KW-0812">Transmembrane</keyword>
<feature type="transmembrane region" description="Helical" evidence="2">
    <location>
        <begin position="76"/>
        <end position="94"/>
    </location>
</feature>
<reference evidence="4" key="1">
    <citation type="submission" date="2016-03" db="EMBL/GenBank/DDBJ databases">
        <title>Complete genome sequence of the type strain Actinoalloteichus hymeniacidonis DSM 45092.</title>
        <authorList>
            <person name="Schaffert L."/>
            <person name="Albersmeier A."/>
            <person name="Winkler A."/>
            <person name="Kalinowski J."/>
            <person name="Zotchev S."/>
            <person name="Ruckert C."/>
        </authorList>
    </citation>
    <scope>NUCLEOTIDE SEQUENCE [LARGE SCALE GENOMIC DNA]</scope>
    <source>
        <strain evidence="4">HPA177(T) (DSM 45092(T))</strain>
    </source>
</reference>
<proteinExistence type="predicted"/>
<keyword evidence="2" id="KW-0472">Membrane</keyword>
<accession>A0AAC9HT82</accession>